<gene>
    <name evidence="6" type="ORF">IscW_ISCW013232</name>
</gene>
<dbReference type="EMBL" id="ABJB010855688">
    <property type="status" value="NOT_ANNOTATED_CDS"/>
    <property type="molecule type" value="Genomic_DNA"/>
</dbReference>
<name>B7QAE0_IXOSC</name>
<feature type="domain" description="Fibronectin type-III" evidence="5">
    <location>
        <begin position="498"/>
        <end position="601"/>
    </location>
</feature>
<keyword evidence="1" id="KW-0732">Signal</keyword>
<dbReference type="CDD" id="cd00063">
    <property type="entry name" value="FN3"/>
    <property type="match status" value="3"/>
</dbReference>
<dbReference type="AlphaFoldDB" id="B7QAE0"/>
<evidence type="ECO:0000256" key="3">
    <source>
        <dbReference type="SAM" id="Phobius"/>
    </source>
</evidence>
<dbReference type="EnsemblMetazoa" id="ISCW013232-RA">
    <property type="protein sequence ID" value="ISCW013232-PA"/>
    <property type="gene ID" value="ISCW013232"/>
</dbReference>
<feature type="domain" description="Fibronectin type-III" evidence="5">
    <location>
        <begin position="609"/>
        <end position="713"/>
    </location>
</feature>
<dbReference type="EMBL" id="DS894052">
    <property type="protein sequence ID" value="EEC15812.1"/>
    <property type="molecule type" value="Genomic_DNA"/>
</dbReference>
<dbReference type="OrthoDB" id="6022609at2759"/>
<evidence type="ECO:0000256" key="1">
    <source>
        <dbReference type="ARBA" id="ARBA00022729"/>
    </source>
</evidence>
<reference evidence="7" key="2">
    <citation type="submission" date="2020-05" db="UniProtKB">
        <authorList>
            <consortium name="EnsemblMetazoa"/>
        </authorList>
    </citation>
    <scope>IDENTIFICATION</scope>
    <source>
        <strain evidence="7">wikel</strain>
    </source>
</reference>
<dbReference type="PROSITE" id="PS50853">
    <property type="entry name" value="FN3"/>
    <property type="match status" value="2"/>
</dbReference>
<dbReference type="VEuPathDB" id="VectorBase:ISCW013232"/>
<evidence type="ECO:0000313" key="8">
    <source>
        <dbReference type="Proteomes" id="UP000001555"/>
    </source>
</evidence>
<feature type="transmembrane region" description="Helical" evidence="3">
    <location>
        <begin position="854"/>
        <end position="881"/>
    </location>
</feature>
<dbReference type="PANTHER" id="PTHR11348">
    <property type="entry name" value="CONNECTIVE TISSUE GROWTH FACTOR-RELATED"/>
    <property type="match status" value="1"/>
</dbReference>
<dbReference type="HOGENOM" id="CLU_003124_0_0_1"/>
<dbReference type="PROSITE" id="PS50184">
    <property type="entry name" value="VWFC_2"/>
    <property type="match status" value="1"/>
</dbReference>
<dbReference type="InterPro" id="IPR003961">
    <property type="entry name" value="FN3_dom"/>
</dbReference>
<dbReference type="SUPFAM" id="SSF49265">
    <property type="entry name" value="Fibronectin type III"/>
    <property type="match status" value="2"/>
</dbReference>
<reference evidence="6 8" key="1">
    <citation type="submission" date="2008-03" db="EMBL/GenBank/DDBJ databases">
        <title>Annotation of Ixodes scapularis.</title>
        <authorList>
            <consortium name="Ixodes scapularis Genome Project Consortium"/>
            <person name="Caler E."/>
            <person name="Hannick L.I."/>
            <person name="Bidwell S."/>
            <person name="Joardar V."/>
            <person name="Thiagarajan M."/>
            <person name="Amedeo P."/>
            <person name="Galinsky K.J."/>
            <person name="Schobel S."/>
            <person name="Inman J."/>
            <person name="Hostetler J."/>
            <person name="Miller J."/>
            <person name="Hammond M."/>
            <person name="Megy K."/>
            <person name="Lawson D."/>
            <person name="Kodira C."/>
            <person name="Sutton G."/>
            <person name="Meyer J."/>
            <person name="Hill C.A."/>
            <person name="Birren B."/>
            <person name="Nene V."/>
            <person name="Collins F."/>
            <person name="Alarcon-Chaidez F."/>
            <person name="Wikel S."/>
            <person name="Strausberg R."/>
        </authorList>
    </citation>
    <scope>NUCLEOTIDE SEQUENCE [LARGE SCALE GENOMIC DNA]</scope>
    <source>
        <strain evidence="8">Wikel</strain>
        <strain evidence="6">Wikel colony</strain>
    </source>
</reference>
<organism>
    <name type="scientific">Ixodes scapularis</name>
    <name type="common">Black-legged tick</name>
    <name type="synonym">Deer tick</name>
    <dbReference type="NCBI Taxonomy" id="6945"/>
    <lineage>
        <taxon>Eukaryota</taxon>
        <taxon>Metazoa</taxon>
        <taxon>Ecdysozoa</taxon>
        <taxon>Arthropoda</taxon>
        <taxon>Chelicerata</taxon>
        <taxon>Arachnida</taxon>
        <taxon>Acari</taxon>
        <taxon>Parasitiformes</taxon>
        <taxon>Ixodida</taxon>
        <taxon>Ixodoidea</taxon>
        <taxon>Ixodidae</taxon>
        <taxon>Ixodinae</taxon>
        <taxon>Ixodes</taxon>
    </lineage>
</organism>
<dbReference type="InParanoid" id="B7QAE0"/>
<dbReference type="PANTHER" id="PTHR11348:SF34">
    <property type="entry name" value="EPIDERMAL CELL SURFACE RECEPTOR-RELATED"/>
    <property type="match status" value="1"/>
</dbReference>
<feature type="compositionally biased region" description="Low complexity" evidence="2">
    <location>
        <begin position="818"/>
        <end position="829"/>
    </location>
</feature>
<evidence type="ECO:0000259" key="4">
    <source>
        <dbReference type="PROSITE" id="PS50184"/>
    </source>
</evidence>
<feature type="compositionally biased region" description="Polar residues" evidence="2">
    <location>
        <begin position="890"/>
        <end position="905"/>
    </location>
</feature>
<dbReference type="FunCoup" id="B7QAE0">
    <property type="interactions" value="32"/>
</dbReference>
<dbReference type="GO" id="GO:0007155">
    <property type="term" value="P:cell adhesion"/>
    <property type="evidence" value="ECO:0000318"/>
    <property type="project" value="GO_Central"/>
</dbReference>
<dbReference type="GO" id="GO:0045597">
    <property type="term" value="P:positive regulation of cell differentiation"/>
    <property type="evidence" value="ECO:0000318"/>
    <property type="project" value="GO_Central"/>
</dbReference>
<dbReference type="EMBL" id="ABJB010574677">
    <property type="status" value="NOT_ANNOTATED_CDS"/>
    <property type="molecule type" value="Genomic_DNA"/>
</dbReference>
<proteinExistence type="predicted"/>
<sequence length="922" mass="102268">MGGGDTQWMKQKYKLSDMRVVQPSTYEMRLGNLLPETEYYLKVVKPPREDGDAESGTSSNTVKVKTFAPAVKAAFNGCLHHNRTYEAGEVFYDGCDHKCVCHAEGLIECQDRCEVYIDTIGFEDCRWAPAPDDPCCMIPYCNGKPPVPRKPSDPQNDVCLDEAGKPHRLGDTWETGQGCTRRVCTCVLLSNGSALSECIGGCPPLSVIVPAPDKDCPQPLVVTPDDPCLCPYVMCNGARSAAPPSTAVAPAPAPGPAMCKYNGRFYTVNEEFYNGCLEVCHCGSNLRVNCAIIECPHHFNHHFSECLEWDVDPAFQPSPPNCCPPSKCKKDGSCLFNGLKFRNFQQIPQDMLDCGKRCVCVNGNVSCENRCPPLNSSPPPTLPCHPSQAYRGHLPGDECCTHWMCREPEKPVHCVFQGKRYKLHEQWEVVKGPQRRQCTCKLLRTGGEAEAQCTGGCPPIPDRFQKPNPQCPRPVLVTPNDPGVCPYIVCSHTQSGKELQNVSVVAVNTTTIRVRFTLASVLIGLVGHAELHYTTDPMQPRESWSTQKFARPKRLFDTANIEYYLSGLQPDTTYFFQIQIIIDALQSGPESQVFKLTMPPEPTTTTTVPPLLLLDMMMAVNSVDPHTAKVSWRPLDAREKKYVDGLQIRYKLAGQENIPWKTTPMIHRDRTSFLIQDLEPSSSYLIDMQFSVPEGLSTRIESAQHVEMKTAPMPRDEYHFDMLLNVKRTESYSAVLVLEGIPEPISKYVHVFNVMYKSDAAAEHMQNFVVLKEPKVQLEDLKPGQRYKAWVDAYLTNGKTASSNILEFHTKPGPPPTTTTTSTTTTTTTESNEIEDSKAVALHSVHQDGSTAEAYYIALIVVAIVAAVAGLAFAVVLVLLLRRQSTAKAPITRNPSESAYDNPTYKTYDGEKPEEKNGNVQA</sequence>
<dbReference type="SMART" id="SM00060">
    <property type="entry name" value="FN3"/>
    <property type="match status" value="2"/>
</dbReference>
<protein>
    <recommendedName>
        <fullName evidence="9">Epidermal cell surface receptor</fullName>
    </recommendedName>
</protein>
<feature type="region of interest" description="Disordered" evidence="2">
    <location>
        <begin position="890"/>
        <end position="922"/>
    </location>
</feature>
<dbReference type="GO" id="GO:0005178">
    <property type="term" value="F:integrin binding"/>
    <property type="evidence" value="ECO:0000318"/>
    <property type="project" value="GO_Central"/>
</dbReference>
<dbReference type="VEuPathDB" id="VectorBase:ISCP_035862"/>
<feature type="compositionally biased region" description="Basic and acidic residues" evidence="2">
    <location>
        <begin position="908"/>
        <end position="922"/>
    </location>
</feature>
<dbReference type="STRING" id="6945.B7QAE0"/>
<dbReference type="EMBL" id="ABJB010638681">
    <property type="status" value="NOT_ANNOTATED_CDS"/>
    <property type="molecule type" value="Genomic_DNA"/>
</dbReference>
<keyword evidence="8" id="KW-1185">Reference proteome</keyword>
<dbReference type="EMBL" id="ABJB010382695">
    <property type="status" value="NOT_ANNOTATED_CDS"/>
    <property type="molecule type" value="Genomic_DNA"/>
</dbReference>
<dbReference type="InterPro" id="IPR036116">
    <property type="entry name" value="FN3_sf"/>
</dbReference>
<dbReference type="Gene3D" id="2.60.40.10">
    <property type="entry name" value="Immunoglobulins"/>
    <property type="match status" value="3"/>
</dbReference>
<dbReference type="EMBL" id="ABJB010023174">
    <property type="status" value="NOT_ANNOTATED_CDS"/>
    <property type="molecule type" value="Genomic_DNA"/>
</dbReference>
<dbReference type="VEuPathDB" id="VectorBase:ISCI013232"/>
<dbReference type="InterPro" id="IPR001007">
    <property type="entry name" value="VWF_dom"/>
</dbReference>
<evidence type="ECO:0000256" key="2">
    <source>
        <dbReference type="SAM" id="MobiDB-lite"/>
    </source>
</evidence>
<keyword evidence="3" id="KW-0812">Transmembrane</keyword>
<dbReference type="SMART" id="SM00214">
    <property type="entry name" value="VWC"/>
    <property type="match status" value="5"/>
</dbReference>
<evidence type="ECO:0008006" key="9">
    <source>
        <dbReference type="Google" id="ProtNLM"/>
    </source>
</evidence>
<evidence type="ECO:0000259" key="5">
    <source>
        <dbReference type="PROSITE" id="PS50853"/>
    </source>
</evidence>
<dbReference type="InterPro" id="IPR013783">
    <property type="entry name" value="Ig-like_fold"/>
</dbReference>
<keyword evidence="3" id="KW-1133">Transmembrane helix</keyword>
<keyword evidence="3" id="KW-0472">Membrane</keyword>
<accession>B7QAE0</accession>
<feature type="region of interest" description="Disordered" evidence="2">
    <location>
        <begin position="807"/>
        <end position="832"/>
    </location>
</feature>
<evidence type="ECO:0000313" key="6">
    <source>
        <dbReference type="EMBL" id="EEC15812.1"/>
    </source>
</evidence>
<dbReference type="PaxDb" id="6945-B7QAE0"/>
<dbReference type="InterPro" id="IPR050941">
    <property type="entry name" value="CCN"/>
</dbReference>
<feature type="domain" description="VWFC" evidence="4">
    <location>
        <begin position="332"/>
        <end position="406"/>
    </location>
</feature>
<dbReference type="Proteomes" id="UP000001555">
    <property type="component" value="Unassembled WGS sequence"/>
</dbReference>
<dbReference type="GO" id="GO:0005615">
    <property type="term" value="C:extracellular space"/>
    <property type="evidence" value="ECO:0000318"/>
    <property type="project" value="GO_Central"/>
</dbReference>
<evidence type="ECO:0000313" key="7">
    <source>
        <dbReference type="EnsemblMetazoa" id="ISCW013232-PA"/>
    </source>
</evidence>